<organism evidence="1 2">
    <name type="scientific">Thalassotalea loyana</name>
    <dbReference type="NCBI Taxonomy" id="280483"/>
    <lineage>
        <taxon>Bacteria</taxon>
        <taxon>Pseudomonadati</taxon>
        <taxon>Pseudomonadota</taxon>
        <taxon>Gammaproteobacteria</taxon>
        <taxon>Alteromonadales</taxon>
        <taxon>Colwelliaceae</taxon>
        <taxon>Thalassotalea</taxon>
    </lineage>
</organism>
<keyword evidence="2" id="KW-1185">Reference proteome</keyword>
<evidence type="ECO:0000313" key="2">
    <source>
        <dbReference type="Proteomes" id="UP001157134"/>
    </source>
</evidence>
<comment type="caution">
    <text evidence="1">The sequence shown here is derived from an EMBL/GenBank/DDBJ whole genome shotgun (WGS) entry which is preliminary data.</text>
</comment>
<sequence length="76" mass="8868">MNRSQSRFEEGRKLRLQREVSCHKRGLPKPQFNRSGCIYRRPEQANQFKRGWFSVTDVDIAHAINQSQQAQGEAHA</sequence>
<dbReference type="Proteomes" id="UP001157134">
    <property type="component" value="Unassembled WGS sequence"/>
</dbReference>
<proteinExistence type="predicted"/>
<evidence type="ECO:0000313" key="1">
    <source>
        <dbReference type="EMBL" id="GLX86354.1"/>
    </source>
</evidence>
<gene>
    <name evidence="1" type="ORF">tloyanaT_26070</name>
</gene>
<protein>
    <submittedName>
        <fullName evidence="1">Uncharacterized protein</fullName>
    </submittedName>
</protein>
<accession>A0ABQ6HEE0</accession>
<name>A0ABQ6HEE0_9GAMM</name>
<dbReference type="RefSeq" id="WP_284299326.1">
    <property type="nucleotide sequence ID" value="NZ_BSSV01000006.1"/>
</dbReference>
<dbReference type="EMBL" id="BSSV01000006">
    <property type="protein sequence ID" value="GLX86354.1"/>
    <property type="molecule type" value="Genomic_DNA"/>
</dbReference>
<reference evidence="1 2" key="1">
    <citation type="submission" date="2023-03" db="EMBL/GenBank/DDBJ databases">
        <title>Thalassotalea loyana LMG 22536T draft genome sequence.</title>
        <authorList>
            <person name="Sawabe T."/>
        </authorList>
    </citation>
    <scope>NUCLEOTIDE SEQUENCE [LARGE SCALE GENOMIC DNA]</scope>
    <source>
        <strain evidence="1 2">LMG 22536</strain>
    </source>
</reference>